<keyword evidence="3" id="KW-1185">Reference proteome</keyword>
<protein>
    <recommendedName>
        <fullName evidence="4">TIL domain-containing protein</fullName>
    </recommendedName>
</protein>
<feature type="chain" id="PRO_5043551624" description="TIL domain-containing protein" evidence="1">
    <location>
        <begin position="18"/>
        <end position="90"/>
    </location>
</feature>
<evidence type="ECO:0000256" key="1">
    <source>
        <dbReference type="SAM" id="SignalP"/>
    </source>
</evidence>
<feature type="signal peptide" evidence="1">
    <location>
        <begin position="1"/>
        <end position="17"/>
    </location>
</feature>
<dbReference type="EMBL" id="BTSX01000006">
    <property type="protein sequence ID" value="GMT07976.1"/>
    <property type="molecule type" value="Genomic_DNA"/>
</dbReference>
<accession>A0AAV5ULI4</accession>
<evidence type="ECO:0000313" key="2">
    <source>
        <dbReference type="EMBL" id="GMT07976.1"/>
    </source>
</evidence>
<name>A0AAV5ULI4_9BILA</name>
<sequence length="90" mass="9277">ATLLSLAIAIAQPSCNGHECPVGKRCVMQTVQCFAPPCDPLPTCVSDSTECVPPCPSGQKCLSDTMHCLNGPCPPAKPRCMSVGNSTSGE</sequence>
<dbReference type="Proteomes" id="UP001432027">
    <property type="component" value="Unassembled WGS sequence"/>
</dbReference>
<organism evidence="2 3">
    <name type="scientific">Pristionchus entomophagus</name>
    <dbReference type="NCBI Taxonomy" id="358040"/>
    <lineage>
        <taxon>Eukaryota</taxon>
        <taxon>Metazoa</taxon>
        <taxon>Ecdysozoa</taxon>
        <taxon>Nematoda</taxon>
        <taxon>Chromadorea</taxon>
        <taxon>Rhabditida</taxon>
        <taxon>Rhabditina</taxon>
        <taxon>Diplogasteromorpha</taxon>
        <taxon>Diplogasteroidea</taxon>
        <taxon>Neodiplogasteridae</taxon>
        <taxon>Pristionchus</taxon>
    </lineage>
</organism>
<dbReference type="AlphaFoldDB" id="A0AAV5ULI4"/>
<comment type="caution">
    <text evidence="2">The sequence shown here is derived from an EMBL/GenBank/DDBJ whole genome shotgun (WGS) entry which is preliminary data.</text>
</comment>
<gene>
    <name evidence="2" type="ORF">PENTCL1PPCAC_30151</name>
</gene>
<keyword evidence="1" id="KW-0732">Signal</keyword>
<proteinExistence type="predicted"/>
<evidence type="ECO:0000313" key="3">
    <source>
        <dbReference type="Proteomes" id="UP001432027"/>
    </source>
</evidence>
<evidence type="ECO:0008006" key="4">
    <source>
        <dbReference type="Google" id="ProtNLM"/>
    </source>
</evidence>
<feature type="non-terminal residue" evidence="2">
    <location>
        <position position="1"/>
    </location>
</feature>
<feature type="non-terminal residue" evidence="2">
    <location>
        <position position="90"/>
    </location>
</feature>
<reference evidence="2" key="1">
    <citation type="submission" date="2023-10" db="EMBL/GenBank/DDBJ databases">
        <title>Genome assembly of Pristionchus species.</title>
        <authorList>
            <person name="Yoshida K."/>
            <person name="Sommer R.J."/>
        </authorList>
    </citation>
    <scope>NUCLEOTIDE SEQUENCE</scope>
    <source>
        <strain evidence="2">RS0144</strain>
    </source>
</reference>